<organism evidence="1 2">
    <name type="scientific">Tuber borchii</name>
    <name type="common">White truffle</name>
    <dbReference type="NCBI Taxonomy" id="42251"/>
    <lineage>
        <taxon>Eukaryota</taxon>
        <taxon>Fungi</taxon>
        <taxon>Dikarya</taxon>
        <taxon>Ascomycota</taxon>
        <taxon>Pezizomycotina</taxon>
        <taxon>Pezizomycetes</taxon>
        <taxon>Pezizales</taxon>
        <taxon>Tuberaceae</taxon>
        <taxon>Tuber</taxon>
    </lineage>
</organism>
<proteinExistence type="predicted"/>
<evidence type="ECO:0000313" key="2">
    <source>
        <dbReference type="Proteomes" id="UP000244722"/>
    </source>
</evidence>
<comment type="caution">
    <text evidence="1">The sequence shown here is derived from an EMBL/GenBank/DDBJ whole genome shotgun (WGS) entry which is preliminary data.</text>
</comment>
<dbReference type="Proteomes" id="UP000244722">
    <property type="component" value="Unassembled WGS sequence"/>
</dbReference>
<keyword evidence="2" id="KW-1185">Reference proteome</keyword>
<dbReference type="EMBL" id="NESQ01000328">
    <property type="protein sequence ID" value="PUU74000.1"/>
    <property type="molecule type" value="Genomic_DNA"/>
</dbReference>
<reference evidence="1 2" key="1">
    <citation type="submission" date="2017-04" db="EMBL/GenBank/DDBJ databases">
        <title>Draft genome sequence of Tuber borchii Vittad., a whitish edible truffle.</title>
        <authorList>
            <consortium name="DOE Joint Genome Institute"/>
            <person name="Murat C."/>
            <person name="Kuo A."/>
            <person name="Barry K.W."/>
            <person name="Clum A."/>
            <person name="Dockter R.B."/>
            <person name="Fauchery L."/>
            <person name="Iotti M."/>
            <person name="Kohler A."/>
            <person name="Labutti K."/>
            <person name="Lindquist E.A."/>
            <person name="Lipzen A."/>
            <person name="Ohm R.A."/>
            <person name="Wang M."/>
            <person name="Grigoriev I.V."/>
            <person name="Zambonelli A."/>
            <person name="Martin F.M."/>
        </authorList>
    </citation>
    <scope>NUCLEOTIDE SEQUENCE [LARGE SCALE GENOMIC DNA]</scope>
    <source>
        <strain evidence="1 2">Tbo3840</strain>
    </source>
</reference>
<evidence type="ECO:0000313" key="1">
    <source>
        <dbReference type="EMBL" id="PUU74000.1"/>
    </source>
</evidence>
<accession>A0A2T6ZES3</accession>
<protein>
    <submittedName>
        <fullName evidence="1">Uncharacterized protein</fullName>
    </submittedName>
</protein>
<dbReference type="OrthoDB" id="5356990at2759"/>
<gene>
    <name evidence="1" type="ORF">B9Z19DRAFT_1134020</name>
</gene>
<dbReference type="AlphaFoldDB" id="A0A2T6ZES3"/>
<name>A0A2T6ZES3_TUBBO</name>
<sequence length="217" mass="24833">MSAAQILEILTTSQEKVLETLKEAADLLCNCHTHNMAALDINPGEFVELYSLTIDCGEGDVIWQVEMWPNCRFKTIKRCKKVTIPNGTFMYRGKRALLLSGTMDRGLFVGVDVVSPTRASLPFLQPRHIWGEAICNELLQLIRIADPRQNWWKDDSVFKNDEPTDVYYFYHPGYQNDSQLNQPRTIHVGYQAFVVGDNLPSYYHTSERFIQLPSTGN</sequence>